<evidence type="ECO:0000313" key="3">
    <source>
        <dbReference type="EMBL" id="QZN97531.1"/>
    </source>
</evidence>
<dbReference type="Proteomes" id="UP000825886">
    <property type="component" value="Chromosome"/>
</dbReference>
<dbReference type="GO" id="GO:0016787">
    <property type="term" value="F:hydrolase activity"/>
    <property type="evidence" value="ECO:0007669"/>
    <property type="project" value="UniProtKB-KW"/>
</dbReference>
<proteinExistence type="predicted"/>
<dbReference type="EMBL" id="CP081864">
    <property type="protein sequence ID" value="QZN97531.1"/>
    <property type="molecule type" value="Genomic_DNA"/>
</dbReference>
<reference evidence="3 4" key="1">
    <citation type="submission" date="2021-08" db="EMBL/GenBank/DDBJ databases">
        <title>Culture and genomic analysis of Symbiopectobacterium purcellii sp. nov. gen. nov., isolated from the leafhopper Empoasca decipiens.</title>
        <authorList>
            <person name="Nadal-Jimenez P."/>
            <person name="Siozios S."/>
            <person name="Halliday N."/>
            <person name="Camara M."/>
            <person name="Hurst G.D.D."/>
        </authorList>
    </citation>
    <scope>NUCLEOTIDE SEQUENCE [LARGE SCALE GENOMIC DNA]</scope>
    <source>
        <strain evidence="3 4">SyEd1</strain>
    </source>
</reference>
<feature type="domain" description="BD-FAE-like" evidence="2">
    <location>
        <begin position="23"/>
        <end position="209"/>
    </location>
</feature>
<dbReference type="Gene3D" id="3.40.50.1820">
    <property type="entry name" value="alpha/beta hydrolase"/>
    <property type="match status" value="1"/>
</dbReference>
<dbReference type="InterPro" id="IPR050300">
    <property type="entry name" value="GDXG_lipolytic_enzyme"/>
</dbReference>
<dbReference type="SUPFAM" id="SSF53474">
    <property type="entry name" value="alpha/beta-Hydrolases"/>
    <property type="match status" value="1"/>
</dbReference>
<sequence length="263" mass="29624">MHNNLQYQVFTEQYGTDPHQTGDLYIPAQKSKGTVCLFHGGFWKMPYDKSQLDAVAVKLVENTFCVWNIEYRRVGYLPQGYPETFIDAIAAINQLAPLSKKYPQLAPRPLYVAGHSAGGHLSLWLGNHKARLGKHALTIVPDVFIGLAPVVDLVESYRDMQRREFITAFLGCTPDENRDIYHQTSPIALLPAQGKQVIFHGEHDEVLPIGEIDDYARQARQNGTPVEQIYIAQGTHMDFCDPDSSSTSRFIHWLNAQSELQAV</sequence>
<accession>A0ABX9AT49</accession>
<dbReference type="Pfam" id="PF20434">
    <property type="entry name" value="BD-FAE"/>
    <property type="match status" value="1"/>
</dbReference>
<evidence type="ECO:0000259" key="2">
    <source>
        <dbReference type="Pfam" id="PF20434"/>
    </source>
</evidence>
<name>A0ABX9AT49_9ENTR</name>
<keyword evidence="1 3" id="KW-0378">Hydrolase</keyword>
<keyword evidence="4" id="KW-1185">Reference proteome</keyword>
<protein>
    <submittedName>
        <fullName evidence="3">Alpha/beta hydrolase</fullName>
    </submittedName>
</protein>
<dbReference type="InterPro" id="IPR049492">
    <property type="entry name" value="BD-FAE-like_dom"/>
</dbReference>
<organism evidence="3 4">
    <name type="scientific">Symbiopectobacterium purcellii</name>
    <dbReference type="NCBI Taxonomy" id="2871826"/>
    <lineage>
        <taxon>Bacteria</taxon>
        <taxon>Pseudomonadati</taxon>
        <taxon>Pseudomonadota</taxon>
        <taxon>Gammaproteobacteria</taxon>
        <taxon>Enterobacterales</taxon>
        <taxon>Enterobacteriaceae</taxon>
    </lineage>
</organism>
<gene>
    <name evidence="3" type="ORF">K6K13_09505</name>
</gene>
<dbReference type="InterPro" id="IPR029058">
    <property type="entry name" value="AB_hydrolase_fold"/>
</dbReference>
<evidence type="ECO:0000256" key="1">
    <source>
        <dbReference type="ARBA" id="ARBA00022801"/>
    </source>
</evidence>
<dbReference type="RefSeq" id="WP_222160568.1">
    <property type="nucleotide sequence ID" value="NZ_CP081864.1"/>
</dbReference>
<evidence type="ECO:0000313" key="4">
    <source>
        <dbReference type="Proteomes" id="UP000825886"/>
    </source>
</evidence>
<dbReference type="PANTHER" id="PTHR48081">
    <property type="entry name" value="AB HYDROLASE SUPERFAMILY PROTEIN C4A8.06C"/>
    <property type="match status" value="1"/>
</dbReference>